<evidence type="ECO:0000256" key="1">
    <source>
        <dbReference type="ARBA" id="ARBA00004141"/>
    </source>
</evidence>
<dbReference type="GO" id="GO:0016491">
    <property type="term" value="F:oxidoreductase activity"/>
    <property type="evidence" value="ECO:0007669"/>
    <property type="project" value="UniProtKB-KW"/>
</dbReference>
<dbReference type="InterPro" id="IPR013112">
    <property type="entry name" value="FAD-bd_8"/>
</dbReference>
<keyword evidence="4" id="KW-0560">Oxidoreductase</keyword>
<feature type="transmembrane region" description="Helical" evidence="7">
    <location>
        <begin position="119"/>
        <end position="136"/>
    </location>
</feature>
<proteinExistence type="predicted"/>
<dbReference type="Pfam" id="PF08022">
    <property type="entry name" value="FAD_binding_8"/>
    <property type="match status" value="1"/>
</dbReference>
<dbReference type="Pfam" id="PF01794">
    <property type="entry name" value="Ferric_reduct"/>
    <property type="match status" value="1"/>
</dbReference>
<gene>
    <name evidence="9" type="primary">PLEST007655</name>
    <name evidence="9" type="ORF">PLESTB_001327100</name>
</gene>
<feature type="transmembrane region" description="Helical" evidence="7">
    <location>
        <begin position="327"/>
        <end position="344"/>
    </location>
</feature>
<dbReference type="CDD" id="cd06186">
    <property type="entry name" value="NOX_Duox_like_FAD_NADP"/>
    <property type="match status" value="1"/>
</dbReference>
<keyword evidence="10" id="KW-1185">Reference proteome</keyword>
<evidence type="ECO:0000256" key="2">
    <source>
        <dbReference type="ARBA" id="ARBA00022692"/>
    </source>
</evidence>
<feature type="transmembrane region" description="Helical" evidence="7">
    <location>
        <begin position="79"/>
        <end position="99"/>
    </location>
</feature>
<keyword evidence="5 7" id="KW-0472">Membrane</keyword>
<evidence type="ECO:0000256" key="5">
    <source>
        <dbReference type="ARBA" id="ARBA00023136"/>
    </source>
</evidence>
<name>A0A9W6BU97_9CHLO</name>
<dbReference type="SUPFAM" id="SSF52343">
    <property type="entry name" value="Ferredoxin reductase-like, C-terminal NADP-linked domain"/>
    <property type="match status" value="1"/>
</dbReference>
<dbReference type="InterPro" id="IPR017927">
    <property type="entry name" value="FAD-bd_FR_type"/>
</dbReference>
<comment type="caution">
    <text evidence="9">The sequence shown here is derived from an EMBL/GenBank/DDBJ whole genome shotgun (WGS) entry which is preliminary data.</text>
</comment>
<feature type="transmembrane region" description="Helical" evidence="7">
    <location>
        <begin position="208"/>
        <end position="229"/>
    </location>
</feature>
<dbReference type="EMBL" id="BRXU01000021">
    <property type="protein sequence ID" value="GLC58173.1"/>
    <property type="molecule type" value="Genomic_DNA"/>
</dbReference>
<evidence type="ECO:0000256" key="3">
    <source>
        <dbReference type="ARBA" id="ARBA00022989"/>
    </source>
</evidence>
<protein>
    <submittedName>
        <fullName evidence="9">Ferric reductase-like transmembrane component</fullName>
    </submittedName>
</protein>
<dbReference type="InterPro" id="IPR017938">
    <property type="entry name" value="Riboflavin_synthase-like_b-brl"/>
</dbReference>
<reference evidence="9 10" key="1">
    <citation type="journal article" date="2023" name="Commun. Biol.">
        <title>Reorganization of the ancestral sex-determining regions during the evolution of trioecy in Pleodorina starrii.</title>
        <authorList>
            <person name="Takahashi K."/>
            <person name="Suzuki S."/>
            <person name="Kawai-Toyooka H."/>
            <person name="Yamamoto K."/>
            <person name="Hamaji T."/>
            <person name="Ootsuki R."/>
            <person name="Yamaguchi H."/>
            <person name="Kawachi M."/>
            <person name="Higashiyama T."/>
            <person name="Nozaki H."/>
        </authorList>
    </citation>
    <scope>NUCLEOTIDE SEQUENCE [LARGE SCALE GENOMIC DNA]</scope>
    <source>
        <strain evidence="9 10">NIES-4479</strain>
    </source>
</reference>
<organism evidence="9 10">
    <name type="scientific">Pleodorina starrii</name>
    <dbReference type="NCBI Taxonomy" id="330485"/>
    <lineage>
        <taxon>Eukaryota</taxon>
        <taxon>Viridiplantae</taxon>
        <taxon>Chlorophyta</taxon>
        <taxon>core chlorophytes</taxon>
        <taxon>Chlorophyceae</taxon>
        <taxon>CS clade</taxon>
        <taxon>Chlamydomonadales</taxon>
        <taxon>Volvocaceae</taxon>
        <taxon>Pleodorina</taxon>
    </lineage>
</organism>
<dbReference type="InterPro" id="IPR013130">
    <property type="entry name" value="Fe3_Rdtase_TM_dom"/>
</dbReference>
<keyword evidence="2 7" id="KW-0812">Transmembrane</keyword>
<dbReference type="PANTHER" id="PTHR11972">
    <property type="entry name" value="NADPH OXIDASE"/>
    <property type="match status" value="1"/>
</dbReference>
<dbReference type="Proteomes" id="UP001165080">
    <property type="component" value="Unassembled WGS sequence"/>
</dbReference>
<keyword evidence="3 7" id="KW-1133">Transmembrane helix</keyword>
<dbReference type="PANTHER" id="PTHR11972:SF69">
    <property type="entry name" value="FERRIC REDUCTION OXIDASE 6-RELATED"/>
    <property type="match status" value="1"/>
</dbReference>
<dbReference type="SUPFAM" id="SSF63380">
    <property type="entry name" value="Riboflavin synthase domain-like"/>
    <property type="match status" value="1"/>
</dbReference>
<feature type="transmembrane region" description="Helical" evidence="7">
    <location>
        <begin position="300"/>
        <end position="320"/>
    </location>
</feature>
<evidence type="ECO:0000256" key="7">
    <source>
        <dbReference type="SAM" id="Phobius"/>
    </source>
</evidence>
<dbReference type="InterPro" id="IPR050369">
    <property type="entry name" value="RBOH/FRE"/>
</dbReference>
<evidence type="ECO:0000256" key="6">
    <source>
        <dbReference type="SAM" id="MobiDB-lite"/>
    </source>
</evidence>
<accession>A0A9W6BU97</accession>
<feature type="domain" description="FAD-binding FR-type" evidence="8">
    <location>
        <begin position="394"/>
        <end position="527"/>
    </location>
</feature>
<evidence type="ECO:0000313" key="10">
    <source>
        <dbReference type="Proteomes" id="UP001165080"/>
    </source>
</evidence>
<dbReference type="InterPro" id="IPR039261">
    <property type="entry name" value="FNR_nucleotide-bd"/>
</dbReference>
<dbReference type="PROSITE" id="PS51384">
    <property type="entry name" value="FAD_FR"/>
    <property type="match status" value="1"/>
</dbReference>
<feature type="region of interest" description="Disordered" evidence="6">
    <location>
        <begin position="580"/>
        <end position="621"/>
    </location>
</feature>
<evidence type="ECO:0000259" key="8">
    <source>
        <dbReference type="PROSITE" id="PS51384"/>
    </source>
</evidence>
<evidence type="ECO:0000313" key="9">
    <source>
        <dbReference type="EMBL" id="GLC58173.1"/>
    </source>
</evidence>
<comment type="subcellular location">
    <subcellularLocation>
        <location evidence="1">Membrane</location>
        <topology evidence="1">Multi-pass membrane protein</topology>
    </subcellularLocation>
</comment>
<sequence>MSRNAQWFPGARRRGLSQQQSQDQEQHTSYLPDQAALWDAYETKHLVDTRRQRLAKHFLSASKRSCGICWSQMTTPTRFWPPLAVLLTGVVLTCGIWLSEESSFLGLLWPLHNIISAPAATNILLFVLAGASYALFAPRAWRGVHQGRPILPLQAKTLIFFAWLLLNLFWFIAGIRGRDFRKPSWLVQSRVPSRAQHFSGPMLRLLRLLYGVGMASAWPLLANLAVVLLPGADRGLLLLAGLGAGHEEGVAAHALCGTAVWAWAAAHALLTQAPMLAAGLWSVIMLPPRDGSETKAVRNFMGLLAFLCMCGLGVSSLAALRRRSFNVFMWLHWLLAPATLLFACLHDGNIFWYGMLGAVLYAADLAQRWALRRRAAVATATLYPLPPGATEAPVKQAPTRQWAVAPLLPAAASGAGAGAGVGFGAGGSTYQYVVLRIHTGCAPGCFAGQHVWIQVPAVSRWEWHPYSVAAHDDGSFAVVVKAGGDWERRLCRHVELAAAAAAAEGSCSNSTRLNVVYEGLYGTPDLQSAAVAADRVLLFAGGAGITPVLSVLQALLTAAPPPQPQPAAAERSAKGWAAADGWLDPRPVSPAAPAAPGDQQQVQGGSGSPGEGGPPPGLAAPGCVDAAAADARGVGVWAAAGAAAAAAAEAVAAAASSGARVHLVWAVTQQTDTQPVLPLLRAAASRGWRIDLHCTRLLPSADPPAPPAEQVAIVCRHARDAAAGHGCLPAASPQSAPAAFAGGGVAGAAAVAAAPPPRLLWQLHGAACWAVAALAAVLGAAGANLGGAAASVHSCNVAGPAAAAASDGGGGGGSSTSEWVASVHAAFGAHAAAAGWARRLLEAALRGSSAASVFRCPNSLMPWSEHVRAAAGAAADGVSRIAERAAKAAGGKDVSLRVCRAWWGGVGAPELCVKCDPFKPPASELERAWPCCQARVCFFAAHLAPLLGWVAGVALGAALACAVWRWWSTAAAAAAAAGRGDGGRKGRPLLAARGAGSWFGAGVSAGEAAARPLLPREGGGGADLGMPAAAAGEREMEEGAAGAVGADAGAPGLEAMVSALLADVSGRSDGEGFAAGAGTGGVFVHVGRPDVDAYIRAAAATGDAAGCGRYGRAAYGDAVYGVVVCGPESLQAAAQAAYERYLRKAYPDSWFRGFSFTT</sequence>
<feature type="compositionally biased region" description="Low complexity" evidence="6">
    <location>
        <begin position="591"/>
        <end position="603"/>
    </location>
</feature>
<feature type="transmembrane region" description="Helical" evidence="7">
    <location>
        <begin position="250"/>
        <end position="280"/>
    </location>
</feature>
<feature type="transmembrane region" description="Helical" evidence="7">
    <location>
        <begin position="157"/>
        <end position="175"/>
    </location>
</feature>
<evidence type="ECO:0000256" key="4">
    <source>
        <dbReference type="ARBA" id="ARBA00023002"/>
    </source>
</evidence>
<dbReference type="GO" id="GO:0005886">
    <property type="term" value="C:plasma membrane"/>
    <property type="evidence" value="ECO:0007669"/>
    <property type="project" value="TreeGrafter"/>
</dbReference>
<dbReference type="Gene3D" id="3.40.50.80">
    <property type="entry name" value="Nucleotide-binding domain of ferredoxin-NADP reductase (FNR) module"/>
    <property type="match status" value="1"/>
</dbReference>
<feature type="region of interest" description="Disordered" evidence="6">
    <location>
        <begin position="1"/>
        <end position="25"/>
    </location>
</feature>
<dbReference type="AlphaFoldDB" id="A0A9W6BU97"/>